<reference evidence="2" key="1">
    <citation type="submission" date="2022-11" db="EMBL/GenBank/DDBJ databases">
        <title>Draft genome sequence of Hoeflea poritis E7-10 and Hoeflea prorocentri PM5-8, separated from scleractinian coral Porites lutea and marine dinoflagellate.</title>
        <authorList>
            <person name="Zhang G."/>
            <person name="Wei Q."/>
            <person name="Cai L."/>
        </authorList>
    </citation>
    <scope>NUCLEOTIDE SEQUENCE</scope>
    <source>
        <strain evidence="2">PM5-8</strain>
    </source>
</reference>
<dbReference type="Proteomes" id="UP001151234">
    <property type="component" value="Unassembled WGS sequence"/>
</dbReference>
<dbReference type="RefSeq" id="WP_267989762.1">
    <property type="nucleotide sequence ID" value="NZ_JAPJZI010000001.1"/>
</dbReference>
<dbReference type="InterPro" id="IPR018891">
    <property type="entry name" value="AIPR_C"/>
</dbReference>
<accession>A0A9X3UGQ5</accession>
<feature type="domain" description="Abortive phage infection protein C-terminal" evidence="1">
    <location>
        <begin position="259"/>
        <end position="479"/>
    </location>
</feature>
<keyword evidence="3" id="KW-1185">Reference proteome</keyword>
<protein>
    <submittedName>
        <fullName evidence="2">AIPR family protein</fullName>
    </submittedName>
</protein>
<evidence type="ECO:0000259" key="1">
    <source>
        <dbReference type="Pfam" id="PF10592"/>
    </source>
</evidence>
<sequence>MDSVTRSLVKEFSDSNNFSELGAGKQFEHFAAFSILFARFPDEIATEEHVVGDGGDLNIDAYAVKVNGRLVLDAENVDDLLELNGSLDVEFIIIQAKSSDSFDGAAILALGDNLAKEVFSESPNLPVNDDVRRFMEIKNRVFENAAKLKDNPICRVFYACTGNWKNDDYLTKIIDRKRDEILDTNLFSEVSFEPLGARELQQLFRRTKTSISRTIRIDSLVTLPTIKDVEAAYLGILPASEFLKLLIDDDGDIMKSVFVDNVRDFQGQNPVNLDIAKTIQEGDFDQFVLRNNGITIVAKSIRPTSSQYRLEEYQIVNGCQTSHVIYENKEILGDGLFVPVKLIHTEDEEVAQAIVKSTNKQTLVDENDLLAFTPFQHGLEDFYGSMDSEYKLYYERRGKQFARTEGIEKGRIVTKGIQLKTYASMFCDLPHQAGRYQGTLLKTVRDRVFREDHRPDAYYTSAFTNYRFEIAIRRLPIDERVIRSFKFYLLLAFRYRFERQMFPGAGNRKSDAYCRELLENLGTVTSSKEAFDECVSIIQQSLKNLGIPFERDSAKSRPLVDEVMCVAKNRNPIYCE</sequence>
<comment type="caution">
    <text evidence="2">The sequence shown here is derived from an EMBL/GenBank/DDBJ whole genome shotgun (WGS) entry which is preliminary data.</text>
</comment>
<gene>
    <name evidence="2" type="ORF">OQ273_07055</name>
</gene>
<dbReference type="Pfam" id="PF10592">
    <property type="entry name" value="AIPR"/>
    <property type="match status" value="1"/>
</dbReference>
<proteinExistence type="predicted"/>
<name>A0A9X3UGQ5_9HYPH</name>
<organism evidence="2 3">
    <name type="scientific">Hoeflea prorocentri</name>
    <dbReference type="NCBI Taxonomy" id="1922333"/>
    <lineage>
        <taxon>Bacteria</taxon>
        <taxon>Pseudomonadati</taxon>
        <taxon>Pseudomonadota</taxon>
        <taxon>Alphaproteobacteria</taxon>
        <taxon>Hyphomicrobiales</taxon>
        <taxon>Rhizobiaceae</taxon>
        <taxon>Hoeflea</taxon>
    </lineage>
</organism>
<dbReference type="EMBL" id="JAPJZI010000001">
    <property type="protein sequence ID" value="MDA5398330.1"/>
    <property type="molecule type" value="Genomic_DNA"/>
</dbReference>
<evidence type="ECO:0000313" key="2">
    <source>
        <dbReference type="EMBL" id="MDA5398330.1"/>
    </source>
</evidence>
<dbReference type="AlphaFoldDB" id="A0A9X3UGQ5"/>
<evidence type="ECO:0000313" key="3">
    <source>
        <dbReference type="Proteomes" id="UP001151234"/>
    </source>
</evidence>